<proteinExistence type="predicted"/>
<accession>A0AAV5VNR4</accession>
<evidence type="ECO:0000313" key="2">
    <source>
        <dbReference type="EMBL" id="GMT21078.1"/>
    </source>
</evidence>
<feature type="compositionally biased region" description="Basic and acidic residues" evidence="1">
    <location>
        <begin position="211"/>
        <end position="233"/>
    </location>
</feature>
<feature type="region of interest" description="Disordered" evidence="1">
    <location>
        <begin position="206"/>
        <end position="234"/>
    </location>
</feature>
<sequence>GEGRSSDTRRSFRERIQSTVTALMPTEPKLDATTGKIIDPGTGILYEVGDRVYVRNMHFVEGSAEMGGNVSKRRTKGQMNRYLRGVVVGEDSAHPEFLYRVLYDSSLLDQDVLAYDMWPTQEDYQTDDLDSSWFAPWDISPSTYDLQCKRSINPSTDVIPLRCECDLPYCDLTALADCARTRSALCCARHPEGACSFHRSARKVGGRKRKGAEEREERSESRGGGERREDDPAARYIFKDGTLVRFTPIVQRPMELPEQILQD</sequence>
<dbReference type="Proteomes" id="UP001432322">
    <property type="component" value="Unassembled WGS sequence"/>
</dbReference>
<organism evidence="2 3">
    <name type="scientific">Pristionchus fissidentatus</name>
    <dbReference type="NCBI Taxonomy" id="1538716"/>
    <lineage>
        <taxon>Eukaryota</taxon>
        <taxon>Metazoa</taxon>
        <taxon>Ecdysozoa</taxon>
        <taxon>Nematoda</taxon>
        <taxon>Chromadorea</taxon>
        <taxon>Rhabditida</taxon>
        <taxon>Rhabditina</taxon>
        <taxon>Diplogasteromorpha</taxon>
        <taxon>Diplogasteroidea</taxon>
        <taxon>Neodiplogasteridae</taxon>
        <taxon>Pristionchus</taxon>
    </lineage>
</organism>
<feature type="non-terminal residue" evidence="2">
    <location>
        <position position="1"/>
    </location>
</feature>
<name>A0AAV5VNR4_9BILA</name>
<gene>
    <name evidence="2" type="ORF">PFISCL1PPCAC_12375</name>
</gene>
<reference evidence="2" key="1">
    <citation type="submission" date="2023-10" db="EMBL/GenBank/DDBJ databases">
        <title>Genome assembly of Pristionchus species.</title>
        <authorList>
            <person name="Yoshida K."/>
            <person name="Sommer R.J."/>
        </authorList>
    </citation>
    <scope>NUCLEOTIDE SEQUENCE</scope>
    <source>
        <strain evidence="2">RS5133</strain>
    </source>
</reference>
<dbReference type="AlphaFoldDB" id="A0AAV5VNR4"/>
<evidence type="ECO:0000256" key="1">
    <source>
        <dbReference type="SAM" id="MobiDB-lite"/>
    </source>
</evidence>
<evidence type="ECO:0000313" key="3">
    <source>
        <dbReference type="Proteomes" id="UP001432322"/>
    </source>
</evidence>
<dbReference type="EMBL" id="BTSY01000003">
    <property type="protein sequence ID" value="GMT21078.1"/>
    <property type="molecule type" value="Genomic_DNA"/>
</dbReference>
<comment type="caution">
    <text evidence="2">The sequence shown here is derived from an EMBL/GenBank/DDBJ whole genome shotgun (WGS) entry which is preliminary data.</text>
</comment>
<protein>
    <submittedName>
        <fullName evidence="2">Uncharacterized protein</fullName>
    </submittedName>
</protein>
<keyword evidence="3" id="KW-1185">Reference proteome</keyword>